<evidence type="ECO:0000256" key="1">
    <source>
        <dbReference type="ARBA" id="ARBA00004167"/>
    </source>
</evidence>
<dbReference type="NCBIfam" id="TIGR02532">
    <property type="entry name" value="IV_pilin_GFxxxE"/>
    <property type="match status" value="1"/>
</dbReference>
<proteinExistence type="predicted"/>
<evidence type="ECO:0000313" key="4">
    <source>
        <dbReference type="Proteomes" id="UP000018217"/>
    </source>
</evidence>
<dbReference type="InterPro" id="IPR012902">
    <property type="entry name" value="N_methyl_site"/>
</dbReference>
<dbReference type="AlphaFoldDB" id="V5Z593"/>
<comment type="subcellular location">
    <subcellularLocation>
        <location evidence="1">Membrane</location>
        <topology evidence="1">Single-pass membrane protein</topology>
    </subcellularLocation>
</comment>
<accession>V5Z593</accession>
<dbReference type="InterPro" id="IPR045584">
    <property type="entry name" value="Pilin-like"/>
</dbReference>
<name>V5Z593_9GAMM</name>
<dbReference type="SUPFAM" id="SSF54523">
    <property type="entry name" value="Pili subunits"/>
    <property type="match status" value="1"/>
</dbReference>
<dbReference type="EMBL" id="CAHS01000011">
    <property type="protein sequence ID" value="CCG86144.1"/>
    <property type="molecule type" value="Genomic_DNA"/>
</dbReference>
<keyword evidence="2" id="KW-1133">Transmembrane helix</keyword>
<evidence type="ECO:0000313" key="3">
    <source>
        <dbReference type="EMBL" id="CCG86144.1"/>
    </source>
</evidence>
<dbReference type="Pfam" id="PF07963">
    <property type="entry name" value="N_methyl"/>
    <property type="match status" value="1"/>
</dbReference>
<dbReference type="GO" id="GO:0016020">
    <property type="term" value="C:membrane"/>
    <property type="evidence" value="ECO:0007669"/>
    <property type="project" value="UniProtKB-SubCell"/>
</dbReference>
<protein>
    <submittedName>
        <fullName evidence="3">Prepilin peptidase-dependent protein A</fullName>
    </submittedName>
</protein>
<keyword evidence="4" id="KW-1185">Reference proteome</keyword>
<dbReference type="Proteomes" id="UP000018217">
    <property type="component" value="Unassembled WGS sequence"/>
</dbReference>
<dbReference type="STRING" id="1161919.EPIR_0779"/>
<reference evidence="3 4" key="1">
    <citation type="journal article" date="2013" name="Syst. Appl. Microbiol.">
        <title>Phylogenetic position and virulence apparatus of the pear flower necrosis pathogen Erwinia piriflorinigrans CFBP 5888T as assessed by comparative genomics.</title>
        <authorList>
            <person name="Smits T.H."/>
            <person name="Rezzonico F."/>
            <person name="Lopez M.M."/>
            <person name="Blom J."/>
            <person name="Goesmann A."/>
            <person name="Frey J.E."/>
            <person name="Duffy B."/>
        </authorList>
    </citation>
    <scope>NUCLEOTIDE SEQUENCE [LARGE SCALE GENOMIC DNA]</scope>
    <source>
        <strain evidence="4">CFBP5888</strain>
    </source>
</reference>
<comment type="caution">
    <text evidence="3">The sequence shown here is derived from an EMBL/GenBank/DDBJ whole genome shotgun (WGS) entry which is preliminary data.</text>
</comment>
<gene>
    <name evidence="3" type="primary">ppdA</name>
    <name evidence="3" type="ORF">EPIR_0779</name>
</gene>
<feature type="transmembrane region" description="Helical" evidence="2">
    <location>
        <begin position="75"/>
        <end position="98"/>
    </location>
</feature>
<organism evidence="3 4">
    <name type="scientific">Erwinia piriflorinigrans CFBP 5888</name>
    <dbReference type="NCBI Taxonomy" id="1161919"/>
    <lineage>
        <taxon>Bacteria</taxon>
        <taxon>Pseudomonadati</taxon>
        <taxon>Pseudomonadota</taxon>
        <taxon>Gammaproteobacteria</taxon>
        <taxon>Enterobacterales</taxon>
        <taxon>Erwiniaceae</taxon>
        <taxon>Erwinia</taxon>
    </lineage>
</organism>
<keyword evidence="2" id="KW-0812">Transmembrane</keyword>
<keyword evidence="2" id="KW-0472">Membrane</keyword>
<evidence type="ECO:0000256" key="2">
    <source>
        <dbReference type="SAM" id="Phobius"/>
    </source>
</evidence>
<sequence>MAYFRSILTCGNTTRISTSCVKGIIISPLWKGHLNVNERLCNITITLEDGPHSNMFTLATAEEKRRLPAMKTRDAYGFTLLEMMLVVTIVSLLSLGGWRSWHNWQQRQQLNDSAQQIQRLLQRLRSDANWHNAVRLLWLKPGAIWCLGSGSVPTRCRPGMRYVLPAPYPEIRVAEITGGMGFYGKKSMAHAGRIVISSPAGERRVILSARGRVRICAQSEEQCR</sequence>